<protein>
    <recommendedName>
        <fullName evidence="3">Lipoprotein</fullName>
    </recommendedName>
</protein>
<dbReference type="PROSITE" id="PS51257">
    <property type="entry name" value="PROKAR_LIPOPROTEIN"/>
    <property type="match status" value="1"/>
</dbReference>
<evidence type="ECO:0000313" key="2">
    <source>
        <dbReference type="Proteomes" id="UP000182054"/>
    </source>
</evidence>
<gene>
    <name evidence="1" type="ORF">SAMN05444374_101113</name>
</gene>
<organism evidence="1 2">
    <name type="scientific">Rhodococcoides kroppenstedtii</name>
    <dbReference type="NCBI Taxonomy" id="293050"/>
    <lineage>
        <taxon>Bacteria</taxon>
        <taxon>Bacillati</taxon>
        <taxon>Actinomycetota</taxon>
        <taxon>Actinomycetes</taxon>
        <taxon>Mycobacteriales</taxon>
        <taxon>Nocardiaceae</taxon>
        <taxon>Rhodococcoides</taxon>
    </lineage>
</organism>
<evidence type="ECO:0000313" key="1">
    <source>
        <dbReference type="EMBL" id="SFA38329.1"/>
    </source>
</evidence>
<reference evidence="1 2" key="1">
    <citation type="submission" date="2016-10" db="EMBL/GenBank/DDBJ databases">
        <authorList>
            <person name="de Groot N.N."/>
        </authorList>
    </citation>
    <scope>NUCLEOTIDE SEQUENCE [LARGE SCALE GENOMIC DNA]</scope>
    <source>
        <strain evidence="1 2">DSM 44908</strain>
    </source>
</reference>
<accession>A0A1I0SFR3</accession>
<dbReference type="RefSeq" id="WP_244516364.1">
    <property type="nucleotide sequence ID" value="NZ_FOJN01000001.1"/>
</dbReference>
<dbReference type="GeneID" id="85484180"/>
<proteinExistence type="predicted"/>
<dbReference type="AlphaFoldDB" id="A0A1I0SFR3"/>
<sequence>MSVRLSARPRGSRPGLVRPLTAALTAAALVFVSACGSDDDSAPSEDVTPTTSAVTLPVSASTTTLLDPGAEPRSVVTREVTDEPQSVTLVTSSSIGQRIDAAESQDFSTPELTMPLTATASTDDDVTTVSMTLGAVTSPDATLQAALPPTEGSTAAFATSDSGAVTALTIDPAPEARDIARSAVEQALSQAVYRAVPFPAEPIGVGARWTVTQQVVSGIALTQTTTATLRSIDDGVAQIDVEVTQAPEDPVWELPDNQGTLNIETFVMTGGGSLTVDPTRPLPVAGSVTVGGDQVYRDPNSATTLSQTTTNSISWR</sequence>
<evidence type="ECO:0008006" key="3">
    <source>
        <dbReference type="Google" id="ProtNLM"/>
    </source>
</evidence>
<dbReference type="EMBL" id="FOJN01000001">
    <property type="protein sequence ID" value="SFA38329.1"/>
    <property type="molecule type" value="Genomic_DNA"/>
</dbReference>
<dbReference type="Proteomes" id="UP000182054">
    <property type="component" value="Unassembled WGS sequence"/>
</dbReference>
<name>A0A1I0SFR3_9NOCA</name>